<feature type="transmembrane region" description="Helical" evidence="4">
    <location>
        <begin position="112"/>
        <end position="134"/>
    </location>
</feature>
<feature type="transmembrane region" description="Helical" evidence="4">
    <location>
        <begin position="444"/>
        <end position="466"/>
    </location>
</feature>
<dbReference type="OrthoDB" id="2213137at2759"/>
<feature type="transmembrane region" description="Helical" evidence="4">
    <location>
        <begin position="71"/>
        <end position="92"/>
    </location>
</feature>
<dbReference type="AlphaFoldDB" id="A0A3E2GYY0"/>
<feature type="transmembrane region" description="Helical" evidence="4">
    <location>
        <begin position="307"/>
        <end position="327"/>
    </location>
</feature>
<accession>A0A3E2GYY0</accession>
<keyword evidence="4" id="KW-0812">Transmembrane</keyword>
<name>A0A3E2GYY0_SCYLI</name>
<evidence type="ECO:0000256" key="1">
    <source>
        <dbReference type="ARBA" id="ARBA00004141"/>
    </source>
</evidence>
<comment type="caution">
    <text evidence="6">The sequence shown here is derived from an EMBL/GenBank/DDBJ whole genome shotgun (WGS) entry which is preliminary data.</text>
</comment>
<dbReference type="InterPro" id="IPR020846">
    <property type="entry name" value="MFS_dom"/>
</dbReference>
<dbReference type="Proteomes" id="UP000258309">
    <property type="component" value="Unassembled WGS sequence"/>
</dbReference>
<evidence type="ECO:0000313" key="6">
    <source>
        <dbReference type="EMBL" id="RFU26217.1"/>
    </source>
</evidence>
<reference evidence="6 7" key="1">
    <citation type="submission" date="2018-05" db="EMBL/GenBank/DDBJ databases">
        <title>Draft genome sequence of Scytalidium lignicola DSM 105466, a ubiquitous saprotrophic fungus.</title>
        <authorList>
            <person name="Buettner E."/>
            <person name="Gebauer A.M."/>
            <person name="Hofrichter M."/>
            <person name="Liers C."/>
            <person name="Kellner H."/>
        </authorList>
    </citation>
    <scope>NUCLEOTIDE SEQUENCE [LARGE SCALE GENOMIC DNA]</scope>
    <source>
        <strain evidence="6 7">DSM 105466</strain>
    </source>
</reference>
<dbReference type="PANTHER" id="PTHR11360:SF287">
    <property type="entry name" value="MFS MONOCARBOXYLATE TRANSPORTER"/>
    <property type="match status" value="1"/>
</dbReference>
<dbReference type="InterPro" id="IPR011701">
    <property type="entry name" value="MFS"/>
</dbReference>
<dbReference type="Pfam" id="PF07690">
    <property type="entry name" value="MFS_1"/>
    <property type="match status" value="1"/>
</dbReference>
<feature type="compositionally biased region" description="Polar residues" evidence="3">
    <location>
        <begin position="20"/>
        <end position="36"/>
    </location>
</feature>
<feature type="region of interest" description="Disordered" evidence="3">
    <location>
        <begin position="1"/>
        <end position="39"/>
    </location>
</feature>
<feature type="transmembrane region" description="Helical" evidence="4">
    <location>
        <begin position="368"/>
        <end position="391"/>
    </location>
</feature>
<evidence type="ECO:0000256" key="4">
    <source>
        <dbReference type="SAM" id="Phobius"/>
    </source>
</evidence>
<evidence type="ECO:0000256" key="3">
    <source>
        <dbReference type="SAM" id="MobiDB-lite"/>
    </source>
</evidence>
<evidence type="ECO:0000259" key="5">
    <source>
        <dbReference type="PROSITE" id="PS50850"/>
    </source>
</evidence>
<feature type="transmembrane region" description="Helical" evidence="4">
    <location>
        <begin position="403"/>
        <end position="424"/>
    </location>
</feature>
<dbReference type="GO" id="GO:0022857">
    <property type="term" value="F:transmembrane transporter activity"/>
    <property type="evidence" value="ECO:0007669"/>
    <property type="project" value="InterPro"/>
</dbReference>
<feature type="transmembrane region" description="Helical" evidence="4">
    <location>
        <begin position="174"/>
        <end position="191"/>
    </location>
</feature>
<evidence type="ECO:0000313" key="7">
    <source>
        <dbReference type="Proteomes" id="UP000258309"/>
    </source>
</evidence>
<feature type="transmembrane region" description="Helical" evidence="4">
    <location>
        <begin position="232"/>
        <end position="252"/>
    </location>
</feature>
<comment type="similarity">
    <text evidence="2">Belongs to the major facilitator superfamily. Monocarboxylate porter (TC 2.A.1.13) family.</text>
</comment>
<dbReference type="SUPFAM" id="SSF103473">
    <property type="entry name" value="MFS general substrate transporter"/>
    <property type="match status" value="1"/>
</dbReference>
<protein>
    <recommendedName>
        <fullName evidence="5">Major facilitator superfamily (MFS) profile domain-containing protein</fullName>
    </recommendedName>
</protein>
<organism evidence="6 7">
    <name type="scientific">Scytalidium lignicola</name>
    <name type="common">Hyphomycete</name>
    <dbReference type="NCBI Taxonomy" id="5539"/>
    <lineage>
        <taxon>Eukaryota</taxon>
        <taxon>Fungi</taxon>
        <taxon>Dikarya</taxon>
        <taxon>Ascomycota</taxon>
        <taxon>Pezizomycotina</taxon>
        <taxon>Leotiomycetes</taxon>
        <taxon>Leotiomycetes incertae sedis</taxon>
        <taxon>Scytalidium</taxon>
    </lineage>
</organism>
<feature type="transmembrane region" description="Helical" evidence="4">
    <location>
        <begin position="339"/>
        <end position="362"/>
    </location>
</feature>
<comment type="subcellular location">
    <subcellularLocation>
        <location evidence="1">Membrane</location>
        <topology evidence="1">Multi-pass membrane protein</topology>
    </subcellularLocation>
</comment>
<dbReference type="PANTHER" id="PTHR11360">
    <property type="entry name" value="MONOCARBOXYLATE TRANSPORTER"/>
    <property type="match status" value="1"/>
</dbReference>
<dbReference type="Gene3D" id="1.20.1250.20">
    <property type="entry name" value="MFS general substrate transporter like domains"/>
    <property type="match status" value="2"/>
</dbReference>
<dbReference type="OMA" id="NPLKLGF"/>
<evidence type="ECO:0000256" key="2">
    <source>
        <dbReference type="ARBA" id="ARBA00006727"/>
    </source>
</evidence>
<keyword evidence="4" id="KW-1133">Transmembrane helix</keyword>
<dbReference type="EMBL" id="NCSJ02000276">
    <property type="protein sequence ID" value="RFU26217.1"/>
    <property type="molecule type" value="Genomic_DNA"/>
</dbReference>
<feature type="transmembrane region" description="Helical" evidence="4">
    <location>
        <begin position="273"/>
        <end position="295"/>
    </location>
</feature>
<dbReference type="InterPro" id="IPR050327">
    <property type="entry name" value="Proton-linked_MCT"/>
</dbReference>
<feature type="non-terminal residue" evidence="6">
    <location>
        <position position="472"/>
    </location>
</feature>
<proteinExistence type="inferred from homology"/>
<feature type="domain" description="Major facilitator superfamily (MFS) profile" evidence="5">
    <location>
        <begin position="278"/>
        <end position="472"/>
    </location>
</feature>
<gene>
    <name evidence="6" type="ORF">B7463_g10120</name>
</gene>
<keyword evidence="7" id="KW-1185">Reference proteome</keyword>
<dbReference type="InterPro" id="IPR036259">
    <property type="entry name" value="MFS_trans_sf"/>
</dbReference>
<dbReference type="GO" id="GO:0016020">
    <property type="term" value="C:membrane"/>
    <property type="evidence" value="ECO:0007669"/>
    <property type="project" value="UniProtKB-SubCell"/>
</dbReference>
<feature type="non-terminal residue" evidence="6">
    <location>
        <position position="1"/>
    </location>
</feature>
<sequence length="472" mass="51034">MSEVGLSHINPCIEARREPQTSTSSRNSRAQENQADTYEVEAQLTDEELRHTPHEEVEQANLPQADGGRDAWLFLTGCFMIEALVWGFPFSFGVFQEYYSKLELFEGQSSGIAVIGTSASGVMYLGAPLVFFILHSWPHLRRYSGIVGLAIITLALIASSFANAVWQLILTQGVLYAIGGALLYAPTILYLDEWFIAKKGFAFGVMWGGTGASGVIVPLVMSWGLSKYGFRTMLRVWALTLIILAGPLNFYVKPRIPLNSYSATTRRRTSWAFLKRPVFLVLQASNILESFGFFVPGVYLPSYARTLGMSTLAGSSSIVLLNATSVLGQIGLGYLIDRLHVTTVIMISTVGATLSVFMLWGFSVSVPVLFLFALAYGLFAGGFTAIYTGVIKEVQKHDQFAETGTIFGLLAAGRGIGAVSSGPISEALLGPEPWKGVSQFGYGSGYGVLIVFTGVSALLGGISFVGRRVKAI</sequence>
<feature type="transmembrane region" description="Helical" evidence="4">
    <location>
        <begin position="146"/>
        <end position="168"/>
    </location>
</feature>
<feature type="transmembrane region" description="Helical" evidence="4">
    <location>
        <begin position="203"/>
        <end position="226"/>
    </location>
</feature>
<dbReference type="PROSITE" id="PS50850">
    <property type="entry name" value="MFS"/>
    <property type="match status" value="1"/>
</dbReference>
<keyword evidence="4" id="KW-0472">Membrane</keyword>